<dbReference type="GO" id="GO:0005737">
    <property type="term" value="C:cytoplasm"/>
    <property type="evidence" value="ECO:0007669"/>
    <property type="project" value="UniProtKB-ARBA"/>
</dbReference>
<evidence type="ECO:0000256" key="6">
    <source>
        <dbReference type="SAM" id="Coils"/>
    </source>
</evidence>
<evidence type="ECO:0000256" key="3">
    <source>
        <dbReference type="ARBA" id="ARBA00023186"/>
    </source>
</evidence>
<name>A0ABD0SW22_LOXSC</name>
<evidence type="ECO:0000313" key="10">
    <source>
        <dbReference type="Proteomes" id="UP001549921"/>
    </source>
</evidence>
<dbReference type="SUPFAM" id="SSF46579">
    <property type="entry name" value="Prefoldin"/>
    <property type="match status" value="1"/>
</dbReference>
<keyword evidence="6" id="KW-0175">Coiled coil</keyword>
<gene>
    <name evidence="8" type="ORF">ABMA27_004392</name>
    <name evidence="7" type="ORF">ABMA28_004588</name>
</gene>
<protein>
    <recommendedName>
        <fullName evidence="5">Prefoldin subunit 4</fullName>
    </recommendedName>
</protein>
<dbReference type="InterPro" id="IPR009053">
    <property type="entry name" value="Prefoldin"/>
</dbReference>
<accession>A0ABD0SW22</accession>
<dbReference type="GO" id="GO:0016272">
    <property type="term" value="C:prefoldin complex"/>
    <property type="evidence" value="ECO:0007669"/>
    <property type="project" value="UniProtKB-UniRule"/>
</dbReference>
<dbReference type="PIRSF" id="PIRSF016477">
    <property type="entry name" value="Prefoldin_subunit_4"/>
    <property type="match status" value="1"/>
</dbReference>
<dbReference type="Proteomes" id="UP001549921">
    <property type="component" value="Unassembled WGS sequence"/>
</dbReference>
<evidence type="ECO:0000256" key="4">
    <source>
        <dbReference type="ARBA" id="ARBA00024667"/>
    </source>
</evidence>
<dbReference type="InterPro" id="IPR016661">
    <property type="entry name" value="PFDN4"/>
</dbReference>
<comment type="caution">
    <text evidence="7">The sequence shown here is derived from an EMBL/GenBank/DDBJ whole genome shotgun (WGS) entry which is preliminary data.</text>
</comment>
<dbReference type="Gene3D" id="1.10.287.370">
    <property type="match status" value="1"/>
</dbReference>
<evidence type="ECO:0000313" key="7">
    <source>
        <dbReference type="EMBL" id="KAL0822541.1"/>
    </source>
</evidence>
<evidence type="ECO:0000256" key="2">
    <source>
        <dbReference type="ARBA" id="ARBA00011695"/>
    </source>
</evidence>
<dbReference type="InterPro" id="IPR002777">
    <property type="entry name" value="PFD_beta-like"/>
</dbReference>
<dbReference type="CDD" id="cd23165">
    <property type="entry name" value="Prefoldin_4"/>
    <property type="match status" value="1"/>
</dbReference>
<keyword evidence="3 5" id="KW-0143">Chaperone</keyword>
<evidence type="ECO:0000256" key="5">
    <source>
        <dbReference type="PIRNR" id="PIRNR016477"/>
    </source>
</evidence>
<dbReference type="AlphaFoldDB" id="A0ABD0SW22"/>
<comment type="subunit">
    <text evidence="2 5">Heterohexamer of two PFD-alpha type and four PFD-beta type subunits.</text>
</comment>
<dbReference type="GO" id="GO:0006457">
    <property type="term" value="P:protein folding"/>
    <property type="evidence" value="ECO:0007669"/>
    <property type="project" value="UniProtKB-UniRule"/>
</dbReference>
<proteinExistence type="inferred from homology"/>
<dbReference type="Proteomes" id="UP001549920">
    <property type="component" value="Unassembled WGS sequence"/>
</dbReference>
<sequence length="135" mass="15400">MANTGKGTFQPDSDVHISFEDQQKINKFARLNAKVDDYKDELKVKQNDMKNLEEAVEELGLADDSEKIPYLIGEVFICQNLEDTLKSLEDAKTKKESEISELEAKCEELKSQMSELKAHLYGKFGSHINLENEED</sequence>
<dbReference type="EMBL" id="JBEDNZ010000016">
    <property type="protein sequence ID" value="KAL0822541.1"/>
    <property type="molecule type" value="Genomic_DNA"/>
</dbReference>
<evidence type="ECO:0000313" key="9">
    <source>
        <dbReference type="Proteomes" id="UP001549920"/>
    </source>
</evidence>
<evidence type="ECO:0000256" key="1">
    <source>
        <dbReference type="ARBA" id="ARBA00008045"/>
    </source>
</evidence>
<dbReference type="FunFam" id="1.10.287.370:FF:000005">
    <property type="entry name" value="Prefoldin subunit 4"/>
    <property type="match status" value="1"/>
</dbReference>
<feature type="coiled-coil region" evidence="6">
    <location>
        <begin position="28"/>
        <end position="119"/>
    </location>
</feature>
<organism evidence="7 10">
    <name type="scientific">Loxostege sticticalis</name>
    <name type="common">Beet webworm moth</name>
    <dbReference type="NCBI Taxonomy" id="481309"/>
    <lineage>
        <taxon>Eukaryota</taxon>
        <taxon>Metazoa</taxon>
        <taxon>Ecdysozoa</taxon>
        <taxon>Arthropoda</taxon>
        <taxon>Hexapoda</taxon>
        <taxon>Insecta</taxon>
        <taxon>Pterygota</taxon>
        <taxon>Neoptera</taxon>
        <taxon>Endopterygota</taxon>
        <taxon>Lepidoptera</taxon>
        <taxon>Glossata</taxon>
        <taxon>Ditrysia</taxon>
        <taxon>Pyraloidea</taxon>
        <taxon>Crambidae</taxon>
        <taxon>Pyraustinae</taxon>
        <taxon>Loxostege</taxon>
    </lineage>
</organism>
<reference evidence="9 10" key="1">
    <citation type="submission" date="2024-06" db="EMBL/GenBank/DDBJ databases">
        <title>A chromosome-level genome assembly of beet webworm, Loxostege sticticalis.</title>
        <authorList>
            <person name="Zhang Y."/>
        </authorList>
    </citation>
    <scope>NUCLEOTIDE SEQUENCE [LARGE SCALE GENOMIC DNA]</scope>
    <source>
        <strain evidence="8">AQ026</strain>
        <strain evidence="7">AQ028</strain>
        <tissue evidence="7">Male pupae</tissue>
        <tissue evidence="8">Whole body</tissue>
    </source>
</reference>
<evidence type="ECO:0000313" key="8">
    <source>
        <dbReference type="EMBL" id="KAL0871948.1"/>
    </source>
</evidence>
<dbReference type="Pfam" id="PF01920">
    <property type="entry name" value="Prefoldin_2"/>
    <property type="match status" value="1"/>
</dbReference>
<dbReference type="EMBL" id="JBEUOH010000016">
    <property type="protein sequence ID" value="KAL0871948.1"/>
    <property type="molecule type" value="Genomic_DNA"/>
</dbReference>
<comment type="function">
    <text evidence="4 5">Binds specifically to cytosolic chaperonin (c-CPN) and transfers target proteins to it. Binds to nascent polypeptide chain and promotes folding in an environment in which there are many competing pathways for nonnative proteins.</text>
</comment>
<keyword evidence="9" id="KW-1185">Reference proteome</keyword>
<comment type="similarity">
    <text evidence="1 5">Belongs to the prefoldin subunit beta family.</text>
</comment>
<dbReference type="PANTHER" id="PTHR21100">
    <property type="entry name" value="PREFOLDIN SUBUNIT 4"/>
    <property type="match status" value="1"/>
</dbReference>
<dbReference type="PANTHER" id="PTHR21100:SF9">
    <property type="entry name" value="PREFOLDIN SUBUNIT 4"/>
    <property type="match status" value="1"/>
</dbReference>